<keyword evidence="3" id="KW-0645">Protease</keyword>
<gene>
    <name evidence="3" type="ORF">EI684_17700</name>
</gene>
<keyword evidence="2" id="KW-0472">Membrane</keyword>
<reference evidence="3 4" key="1">
    <citation type="submission" date="2018-12" db="EMBL/GenBank/DDBJ databases">
        <title>Genome Sequence of Candidatus Viridilinea halotolerans isolated from saline sulfide-rich spring.</title>
        <authorList>
            <person name="Grouzdev D.S."/>
            <person name="Burganskaya E.I."/>
            <person name="Krutkina M.S."/>
            <person name="Sukhacheva M.V."/>
            <person name="Gorlenko V.M."/>
        </authorList>
    </citation>
    <scope>NUCLEOTIDE SEQUENCE [LARGE SCALE GENOMIC DNA]</scope>
    <source>
        <strain evidence="3">Chok-6</strain>
    </source>
</reference>
<organism evidence="3 4">
    <name type="scientific">Candidatus Viridilinea halotolerans</name>
    <dbReference type="NCBI Taxonomy" id="2491704"/>
    <lineage>
        <taxon>Bacteria</taxon>
        <taxon>Bacillati</taxon>
        <taxon>Chloroflexota</taxon>
        <taxon>Chloroflexia</taxon>
        <taxon>Chloroflexales</taxon>
        <taxon>Chloroflexineae</taxon>
        <taxon>Oscillochloridaceae</taxon>
        <taxon>Candidatus Viridilinea</taxon>
    </lineage>
</organism>
<feature type="transmembrane region" description="Helical" evidence="2">
    <location>
        <begin position="32"/>
        <end position="50"/>
    </location>
</feature>
<keyword evidence="3" id="KW-0121">Carboxypeptidase</keyword>
<evidence type="ECO:0000313" key="4">
    <source>
        <dbReference type="Proteomes" id="UP000280307"/>
    </source>
</evidence>
<dbReference type="InterPro" id="IPR013784">
    <property type="entry name" value="Carb-bd-like_fold"/>
</dbReference>
<dbReference type="AlphaFoldDB" id="A0A426TTV4"/>
<accession>A0A426TTV4</accession>
<keyword evidence="2" id="KW-0812">Transmembrane</keyword>
<keyword evidence="2" id="KW-1133">Transmembrane helix</keyword>
<dbReference type="SUPFAM" id="SSF49452">
    <property type="entry name" value="Starch-binding domain-like"/>
    <property type="match status" value="1"/>
</dbReference>
<name>A0A426TTV4_9CHLR</name>
<keyword evidence="3" id="KW-0378">Hydrolase</keyword>
<dbReference type="Gene3D" id="2.60.40.1120">
    <property type="entry name" value="Carboxypeptidase-like, regulatory domain"/>
    <property type="match status" value="1"/>
</dbReference>
<evidence type="ECO:0000256" key="2">
    <source>
        <dbReference type="SAM" id="Phobius"/>
    </source>
</evidence>
<evidence type="ECO:0000256" key="1">
    <source>
        <dbReference type="SAM" id="MobiDB-lite"/>
    </source>
</evidence>
<feature type="region of interest" description="Disordered" evidence="1">
    <location>
        <begin position="1"/>
        <end position="25"/>
    </location>
</feature>
<dbReference type="GO" id="GO:0030246">
    <property type="term" value="F:carbohydrate binding"/>
    <property type="evidence" value="ECO:0007669"/>
    <property type="project" value="InterPro"/>
</dbReference>
<proteinExistence type="predicted"/>
<dbReference type="GO" id="GO:0004180">
    <property type="term" value="F:carboxypeptidase activity"/>
    <property type="evidence" value="ECO:0007669"/>
    <property type="project" value="UniProtKB-KW"/>
</dbReference>
<protein>
    <submittedName>
        <fullName evidence="3">Carboxypeptidase regulatory-like domain-containing protein</fullName>
    </submittedName>
</protein>
<dbReference type="Proteomes" id="UP000280307">
    <property type="component" value="Unassembled WGS sequence"/>
</dbReference>
<evidence type="ECO:0000313" key="3">
    <source>
        <dbReference type="EMBL" id="RRR68386.1"/>
    </source>
</evidence>
<dbReference type="EMBL" id="RSAS01000725">
    <property type="protein sequence ID" value="RRR68386.1"/>
    <property type="molecule type" value="Genomic_DNA"/>
</dbReference>
<comment type="caution">
    <text evidence="3">The sequence shown here is derived from an EMBL/GenBank/DDBJ whole genome shotgun (WGS) entry which is preliminary data.</text>
</comment>
<sequence length="146" mass="15529">MPREHSPALEEFAQGLPPPPPDPAKARRRMRILMSLMTLVLGVLVVINVAQSRTFTLLRGQGTITGQVLDARGMPVQAELIIERTELVVNTEANGTFVIAAVPAGHQRLVVARDGVGVEYPILVIAGASVDVGPVQAETTAVPVRP</sequence>